<reference evidence="3" key="1">
    <citation type="submission" date="2020-01" db="EMBL/GenBank/DDBJ databases">
        <title>Draft genome sequence of the Termite Coptotermes fromosanus.</title>
        <authorList>
            <person name="Itakura S."/>
            <person name="Yosikawa Y."/>
            <person name="Umezawa K."/>
        </authorList>
    </citation>
    <scope>NUCLEOTIDE SEQUENCE [LARGE SCALE GENOMIC DNA]</scope>
</reference>
<evidence type="ECO:0000313" key="3">
    <source>
        <dbReference type="Proteomes" id="UP000502823"/>
    </source>
</evidence>
<dbReference type="SMART" id="SM00355">
    <property type="entry name" value="ZnF_C2H2"/>
    <property type="match status" value="3"/>
</dbReference>
<proteinExistence type="predicted"/>
<dbReference type="PANTHER" id="PTHR21354">
    <property type="entry name" value="ZINC FINGER PROTEIN 511"/>
    <property type="match status" value="1"/>
</dbReference>
<organism evidence="2 3">
    <name type="scientific">Coptotermes formosanus</name>
    <name type="common">Formosan subterranean termite</name>
    <dbReference type="NCBI Taxonomy" id="36987"/>
    <lineage>
        <taxon>Eukaryota</taxon>
        <taxon>Metazoa</taxon>
        <taxon>Ecdysozoa</taxon>
        <taxon>Arthropoda</taxon>
        <taxon>Hexapoda</taxon>
        <taxon>Insecta</taxon>
        <taxon>Pterygota</taxon>
        <taxon>Neoptera</taxon>
        <taxon>Polyneoptera</taxon>
        <taxon>Dictyoptera</taxon>
        <taxon>Blattodea</taxon>
        <taxon>Blattoidea</taxon>
        <taxon>Termitoidae</taxon>
        <taxon>Rhinotermitidae</taxon>
        <taxon>Coptotermes</taxon>
    </lineage>
</organism>
<dbReference type="Proteomes" id="UP000502823">
    <property type="component" value="Unassembled WGS sequence"/>
</dbReference>
<gene>
    <name evidence="2" type="ORF">Cfor_12452</name>
</gene>
<dbReference type="EMBL" id="BLKM01000661">
    <property type="protein sequence ID" value="GFG36902.1"/>
    <property type="molecule type" value="Genomic_DNA"/>
</dbReference>
<keyword evidence="3" id="KW-1185">Reference proteome</keyword>
<comment type="caution">
    <text evidence="2">The sequence shown here is derived from an EMBL/GenBank/DDBJ whole genome shotgun (WGS) entry which is preliminary data.</text>
</comment>
<dbReference type="InterPro" id="IPR013087">
    <property type="entry name" value="Znf_C2H2_type"/>
</dbReference>
<dbReference type="InParanoid" id="A0A6L2Q021"/>
<dbReference type="PROSITE" id="PS00028">
    <property type="entry name" value="ZINC_FINGER_C2H2_1"/>
    <property type="match status" value="1"/>
</dbReference>
<evidence type="ECO:0000259" key="1">
    <source>
        <dbReference type="PROSITE" id="PS00028"/>
    </source>
</evidence>
<accession>A0A6L2Q021</accession>
<feature type="domain" description="C2H2-type" evidence="1">
    <location>
        <begin position="82"/>
        <end position="103"/>
    </location>
</feature>
<dbReference type="InterPro" id="IPR039258">
    <property type="entry name" value="ZNF511"/>
</dbReference>
<sequence length="326" mass="36926">MSKIDVLHKLGVGRRDPFDPFFAEGDAVCKAYKREGIVEIDDEDLCHEVVAKFPCHVMGCMLEFDSLLQYELHYNSSHRYYCNECRKRLPSPHLLDLHVSESHDSFFLAQAQRQPMYRCYVEECKSVFATGQERRAHCIQDHQFPHDFRFDVSRKQETKHSKLTHNKESLMELDSCPGDKKCGIRVKRSKSKSNPIEPVAVLSQGSEQVGCGNIAKCEEGAMLGRAMCTNQSGEDMHTERFAKPFNFIRGHGRYQRLGGICKRLNSGMNKPERASDSNIWGTSSLLNALQDVETCSDGDCTRASGVVGDVRNEHEQLLHTMGTSET</sequence>
<protein>
    <recommendedName>
        <fullName evidence="1">C2H2-type domain-containing protein</fullName>
    </recommendedName>
</protein>
<dbReference type="AlphaFoldDB" id="A0A6L2Q021"/>
<dbReference type="OrthoDB" id="18440at2759"/>
<name>A0A6L2Q021_COPFO</name>
<evidence type="ECO:0000313" key="2">
    <source>
        <dbReference type="EMBL" id="GFG36902.1"/>
    </source>
</evidence>
<dbReference type="PANTHER" id="PTHR21354:SF0">
    <property type="entry name" value="ZINC FINGER PROTEIN 511"/>
    <property type="match status" value="1"/>
</dbReference>